<dbReference type="Proteomes" id="UP001355206">
    <property type="component" value="Unassembled WGS sequence"/>
</dbReference>
<accession>A0ABU7THW2</accession>
<sequence length="71" mass="7690">MLLHQVARQGGLGPVGDAVPDRASYMLTRAGIDEARIWRVEGAADRMPRNAADPKAPENRRIEILLQGSPG</sequence>
<evidence type="ECO:0000313" key="2">
    <source>
        <dbReference type="Proteomes" id="UP001355206"/>
    </source>
</evidence>
<dbReference type="InterPro" id="IPR036737">
    <property type="entry name" value="OmpA-like_sf"/>
</dbReference>
<organism evidence="1 2">
    <name type="scientific">Methylobacterium oryzae</name>
    <dbReference type="NCBI Taxonomy" id="334852"/>
    <lineage>
        <taxon>Bacteria</taxon>
        <taxon>Pseudomonadati</taxon>
        <taxon>Pseudomonadota</taxon>
        <taxon>Alphaproteobacteria</taxon>
        <taxon>Hyphomicrobiales</taxon>
        <taxon>Methylobacteriaceae</taxon>
        <taxon>Methylobacterium</taxon>
    </lineage>
</organism>
<name>A0ABU7THW2_9HYPH</name>
<dbReference type="Gene3D" id="3.30.1330.60">
    <property type="entry name" value="OmpA-like domain"/>
    <property type="match status" value="1"/>
</dbReference>
<reference evidence="1 2" key="1">
    <citation type="journal article" date="2012" name="Genet. Mol. Biol.">
        <title>Analysis of 16S rRNA and mxaF genes revealing insights into Methylobacterium niche-specific plant association.</title>
        <authorList>
            <person name="Dourado M.N."/>
            <person name="Andreote F.D."/>
            <person name="Dini-Andreote F."/>
            <person name="Conti R."/>
            <person name="Araujo J.M."/>
            <person name="Araujo W.L."/>
        </authorList>
    </citation>
    <scope>NUCLEOTIDE SEQUENCE [LARGE SCALE GENOMIC DNA]</scope>
    <source>
        <strain evidence="1 2">TC3-10</strain>
    </source>
</reference>
<evidence type="ECO:0008006" key="3">
    <source>
        <dbReference type="Google" id="ProtNLM"/>
    </source>
</evidence>
<dbReference type="EMBL" id="MLCA01000001">
    <property type="protein sequence ID" value="MEE7489166.1"/>
    <property type="molecule type" value="Genomic_DNA"/>
</dbReference>
<gene>
    <name evidence="1" type="ORF">MOTC310_01175</name>
</gene>
<evidence type="ECO:0000313" key="1">
    <source>
        <dbReference type="EMBL" id="MEE7489166.1"/>
    </source>
</evidence>
<comment type="caution">
    <text evidence="1">The sequence shown here is derived from an EMBL/GenBank/DDBJ whole genome shotgun (WGS) entry which is preliminary data.</text>
</comment>
<protein>
    <recommendedName>
        <fullName evidence="3">OmpA-like domain-containing protein</fullName>
    </recommendedName>
</protein>
<proteinExistence type="predicted"/>
<keyword evidence="2" id="KW-1185">Reference proteome</keyword>